<protein>
    <recommendedName>
        <fullName evidence="4">CarboxypepD_reg-like domain-containing protein</fullName>
    </recommendedName>
</protein>
<feature type="chain" id="PRO_5037930972" description="CarboxypepD_reg-like domain-containing protein" evidence="1">
    <location>
        <begin position="20"/>
        <end position="545"/>
    </location>
</feature>
<evidence type="ECO:0008006" key="4">
    <source>
        <dbReference type="Google" id="ProtNLM"/>
    </source>
</evidence>
<dbReference type="SUPFAM" id="SSF49464">
    <property type="entry name" value="Carboxypeptidase regulatory domain-like"/>
    <property type="match status" value="1"/>
</dbReference>
<evidence type="ECO:0000313" key="3">
    <source>
        <dbReference type="Proteomes" id="UP000627292"/>
    </source>
</evidence>
<comment type="caution">
    <text evidence="2">The sequence shown here is derived from an EMBL/GenBank/DDBJ whole genome shotgun (WGS) entry which is preliminary data.</text>
</comment>
<feature type="signal peptide" evidence="1">
    <location>
        <begin position="1"/>
        <end position="19"/>
    </location>
</feature>
<sequence>MIFRYILGLLLLVSSQTAAQSMLQLPVTVQAHNQPLGKVLDTISKQGRFVFSYNSTLIKTDSLITLSLKNKTVKQILDVLFNETLQYTPSGNYLILQKADFPVNTTTWYISGYVQDAVTGEKINNASVYEQTHLVGTITNEEGFFRLRLKEKYKYPPTIDISISRIAYADTSVTIHPGQDNQLSIAIKPVSAELSPLVIRSKIEKGWMAQLFITPAQSIQSLNLRNFFADKPVQFSLTPGLGTHGNMSTQVVNKFSFNLLGGYTAGTKGLEIAGLFNINKKDASYVQVAGLSNTVGRKMTGMQVAGINNHVVDSVVGLQVGGIVNTTGPVKGMQVAGIANITDSNFTGFQVAGIANIVKGEMNGFQVAGILNRTRHMKGFQVGLVNLSDTLSGYSLALLTITKNGYHKMLVHNSSLLDVNFAYKAGSKKLYSLIMGGASMGNGRKVYGYGYALGTEIPVSKKVSFIQELANQHLYNGRWQEIYSYRPALQWMINKKLNLYAGPVLYVGDVKAPSKGYGNIAPDHSLFSSNGTSGWLGWQAGIQLF</sequence>
<accession>A0A917MZF1</accession>
<dbReference type="Proteomes" id="UP000627292">
    <property type="component" value="Unassembled WGS sequence"/>
</dbReference>
<proteinExistence type="predicted"/>
<dbReference type="Pfam" id="PF13715">
    <property type="entry name" value="CarbopepD_reg_2"/>
    <property type="match status" value="1"/>
</dbReference>
<name>A0A917MZF1_9BACT</name>
<reference evidence="2" key="2">
    <citation type="submission" date="2020-09" db="EMBL/GenBank/DDBJ databases">
        <authorList>
            <person name="Sun Q."/>
            <person name="Zhou Y."/>
        </authorList>
    </citation>
    <scope>NUCLEOTIDE SEQUENCE</scope>
    <source>
        <strain evidence="2">CGMCC 1.15290</strain>
    </source>
</reference>
<keyword evidence="3" id="KW-1185">Reference proteome</keyword>
<dbReference type="EMBL" id="BMIB01000006">
    <property type="protein sequence ID" value="GGH81648.1"/>
    <property type="molecule type" value="Genomic_DNA"/>
</dbReference>
<dbReference type="InterPro" id="IPR008969">
    <property type="entry name" value="CarboxyPept-like_regulatory"/>
</dbReference>
<dbReference type="Gene3D" id="2.60.40.1120">
    <property type="entry name" value="Carboxypeptidase-like, regulatory domain"/>
    <property type="match status" value="1"/>
</dbReference>
<gene>
    <name evidence="2" type="ORF">GCM10011379_54350</name>
</gene>
<organism evidence="2 3">
    <name type="scientific">Filimonas zeae</name>
    <dbReference type="NCBI Taxonomy" id="1737353"/>
    <lineage>
        <taxon>Bacteria</taxon>
        <taxon>Pseudomonadati</taxon>
        <taxon>Bacteroidota</taxon>
        <taxon>Chitinophagia</taxon>
        <taxon>Chitinophagales</taxon>
        <taxon>Chitinophagaceae</taxon>
        <taxon>Filimonas</taxon>
    </lineage>
</organism>
<evidence type="ECO:0000313" key="2">
    <source>
        <dbReference type="EMBL" id="GGH81648.1"/>
    </source>
</evidence>
<reference evidence="2" key="1">
    <citation type="journal article" date="2014" name="Int. J. Syst. Evol. Microbiol.">
        <title>Complete genome sequence of Corynebacterium casei LMG S-19264T (=DSM 44701T), isolated from a smear-ripened cheese.</title>
        <authorList>
            <consortium name="US DOE Joint Genome Institute (JGI-PGF)"/>
            <person name="Walter F."/>
            <person name="Albersmeier A."/>
            <person name="Kalinowski J."/>
            <person name="Ruckert C."/>
        </authorList>
    </citation>
    <scope>NUCLEOTIDE SEQUENCE</scope>
    <source>
        <strain evidence="2">CGMCC 1.15290</strain>
    </source>
</reference>
<keyword evidence="1" id="KW-0732">Signal</keyword>
<dbReference type="AlphaFoldDB" id="A0A917MZF1"/>
<dbReference type="RefSeq" id="WP_188958579.1">
    <property type="nucleotide sequence ID" value="NZ_BMIB01000006.1"/>
</dbReference>
<evidence type="ECO:0000256" key="1">
    <source>
        <dbReference type="SAM" id="SignalP"/>
    </source>
</evidence>